<comment type="caution">
    <text evidence="1">The sequence shown here is derived from an EMBL/GenBank/DDBJ whole genome shotgun (WGS) entry which is preliminary data.</text>
</comment>
<evidence type="ECO:0000313" key="1">
    <source>
        <dbReference type="EMBL" id="MDY3560333.1"/>
    </source>
</evidence>
<proteinExistence type="predicted"/>
<sequence>MSMSHKAFAFDWNAFDDDLAPILLAALDADDGAELAEFIDQERERLTDPYNGDPLPADWRGLLEGGDVQELADFALTRYYRVREEHGIGPAWLGLSEVLTDDQLRPLLGAPFGAGDRLLDPGRLGAYFQSPEMVRASLTALAGVTAEEVRSFQELLAACTAAQLGVYVTF</sequence>
<dbReference type="RefSeq" id="WP_320686925.1">
    <property type="nucleotide sequence ID" value="NZ_JAXBLV010000178.1"/>
</dbReference>
<name>A0ABU5EZI5_9BACT</name>
<gene>
    <name evidence="1" type="ORF">R5W23_001566</name>
</gene>
<dbReference type="EMBL" id="JAXBLV010000178">
    <property type="protein sequence ID" value="MDY3560333.1"/>
    <property type="molecule type" value="Genomic_DNA"/>
</dbReference>
<keyword evidence="2" id="KW-1185">Reference proteome</keyword>
<dbReference type="Proteomes" id="UP001272242">
    <property type="component" value="Unassembled WGS sequence"/>
</dbReference>
<accession>A0ABU5EZI5</accession>
<organism evidence="1 2">
    <name type="scientific">Gemmata algarum</name>
    <dbReference type="NCBI Taxonomy" id="2975278"/>
    <lineage>
        <taxon>Bacteria</taxon>
        <taxon>Pseudomonadati</taxon>
        <taxon>Planctomycetota</taxon>
        <taxon>Planctomycetia</taxon>
        <taxon>Gemmatales</taxon>
        <taxon>Gemmataceae</taxon>
        <taxon>Gemmata</taxon>
    </lineage>
</organism>
<protein>
    <submittedName>
        <fullName evidence="1">Uncharacterized protein</fullName>
    </submittedName>
</protein>
<evidence type="ECO:0000313" key="2">
    <source>
        <dbReference type="Proteomes" id="UP001272242"/>
    </source>
</evidence>
<reference evidence="2" key="1">
    <citation type="journal article" date="2023" name="Mar. Drugs">
        <title>Gemmata algarum, a Novel Planctomycete Isolated from an Algal Mat, Displays Antimicrobial Activity.</title>
        <authorList>
            <person name="Kumar G."/>
            <person name="Kallscheuer N."/>
            <person name="Kashif M."/>
            <person name="Ahamad S."/>
            <person name="Jagadeeshwari U."/>
            <person name="Pannikurungottu S."/>
            <person name="Haufschild T."/>
            <person name="Kabuu M."/>
            <person name="Sasikala C."/>
            <person name="Jogler C."/>
            <person name="Ramana C."/>
        </authorList>
    </citation>
    <scope>NUCLEOTIDE SEQUENCE [LARGE SCALE GENOMIC DNA]</scope>
    <source>
        <strain evidence="2">JC673</strain>
    </source>
</reference>